<dbReference type="AlphaFoldDB" id="A0A563W358"/>
<reference evidence="3 4" key="1">
    <citation type="submission" date="2019-01" db="EMBL/GenBank/DDBJ databases">
        <authorList>
            <person name="Brito A."/>
        </authorList>
    </citation>
    <scope>NUCLEOTIDE SEQUENCE [LARGE SCALE GENOMIC DNA]</scope>
    <source>
        <strain evidence="3">1</strain>
    </source>
</reference>
<feature type="region of interest" description="Disordered" evidence="2">
    <location>
        <begin position="207"/>
        <end position="229"/>
    </location>
</feature>
<dbReference type="RefSeq" id="WP_144867340.1">
    <property type="nucleotide sequence ID" value="NZ_LR213827.1"/>
</dbReference>
<gene>
    <name evidence="3" type="ORF">H1P_680025</name>
</gene>
<dbReference type="OrthoDB" id="581513at2"/>
<sequence length="244" mass="28123">MNSPTNINQKPTNRQPTQHILRSGQKVYLYDDTKYTGTLLRPVERTYPPRWTVELDRGGYDSAIVAEITPIEPLKSESESNSEIPFSDSPSLSNSQLEKEIIALKKEVQKLQAENQVLKKDLEVAKQVIRRAKDISPLMRISLKRVLRLVHDACMDVQRTVGGWILKLGDKARKFRRLADIWHILSQEEWYLEDIFPQDKLIAIDLIQPPKPRKTPTPPDKKTSPLMRPSDIIRNRTMHLVKTG</sequence>
<evidence type="ECO:0000313" key="4">
    <source>
        <dbReference type="Proteomes" id="UP000320055"/>
    </source>
</evidence>
<evidence type="ECO:0000256" key="2">
    <source>
        <dbReference type="SAM" id="MobiDB-lite"/>
    </source>
</evidence>
<dbReference type="Proteomes" id="UP000320055">
    <property type="component" value="Unassembled WGS sequence"/>
</dbReference>
<keyword evidence="1" id="KW-0175">Coiled coil</keyword>
<feature type="coiled-coil region" evidence="1">
    <location>
        <begin position="94"/>
        <end position="135"/>
    </location>
</feature>
<evidence type="ECO:0000313" key="3">
    <source>
        <dbReference type="EMBL" id="VEP18057.1"/>
    </source>
</evidence>
<name>A0A563W358_9CYAN</name>
<organism evidence="3 4">
    <name type="scientific">Hyella patelloides LEGE 07179</name>
    <dbReference type="NCBI Taxonomy" id="945734"/>
    <lineage>
        <taxon>Bacteria</taxon>
        <taxon>Bacillati</taxon>
        <taxon>Cyanobacteriota</taxon>
        <taxon>Cyanophyceae</taxon>
        <taxon>Pleurocapsales</taxon>
        <taxon>Hyellaceae</taxon>
        <taxon>Hyella</taxon>
    </lineage>
</organism>
<keyword evidence="4" id="KW-1185">Reference proteome</keyword>
<dbReference type="EMBL" id="CAACVJ010000645">
    <property type="protein sequence ID" value="VEP18057.1"/>
    <property type="molecule type" value="Genomic_DNA"/>
</dbReference>
<protein>
    <submittedName>
        <fullName evidence="3">Uncharacterized protein</fullName>
    </submittedName>
</protein>
<evidence type="ECO:0000256" key="1">
    <source>
        <dbReference type="SAM" id="Coils"/>
    </source>
</evidence>
<proteinExistence type="predicted"/>
<accession>A0A563W358</accession>